<dbReference type="EMBL" id="ONZP01000056">
    <property type="protein sequence ID" value="SPJ72263.1"/>
    <property type="molecule type" value="Genomic_DNA"/>
</dbReference>
<dbReference type="SMART" id="SM00490">
    <property type="entry name" value="HELICc"/>
    <property type="match status" value="1"/>
</dbReference>
<dbReference type="AlphaFoldDB" id="A0AAE8M1N4"/>
<evidence type="ECO:0000313" key="8">
    <source>
        <dbReference type="EMBL" id="SPJ72263.1"/>
    </source>
</evidence>
<accession>A0AAE8M1N4</accession>
<evidence type="ECO:0000256" key="4">
    <source>
        <dbReference type="ARBA" id="ARBA00022806"/>
    </source>
</evidence>
<evidence type="ECO:0000256" key="1">
    <source>
        <dbReference type="ARBA" id="ARBA00012552"/>
    </source>
</evidence>
<dbReference type="PROSITE" id="PS51194">
    <property type="entry name" value="HELICASE_CTER"/>
    <property type="match status" value="1"/>
</dbReference>
<dbReference type="GO" id="GO:0003724">
    <property type="term" value="F:RNA helicase activity"/>
    <property type="evidence" value="ECO:0007669"/>
    <property type="project" value="UniProtKB-EC"/>
</dbReference>
<feature type="domain" description="Helicase C-terminal" evidence="7">
    <location>
        <begin position="1"/>
        <end position="122"/>
    </location>
</feature>
<evidence type="ECO:0000256" key="2">
    <source>
        <dbReference type="ARBA" id="ARBA00022664"/>
    </source>
</evidence>
<dbReference type="EC" id="3.6.4.13" evidence="1"/>
<proteinExistence type="predicted"/>
<dbReference type="CDD" id="cd18791">
    <property type="entry name" value="SF2_C_RHA"/>
    <property type="match status" value="1"/>
</dbReference>
<dbReference type="PANTHER" id="PTHR18934">
    <property type="entry name" value="ATP-DEPENDENT RNA HELICASE"/>
    <property type="match status" value="1"/>
</dbReference>
<dbReference type="Pfam" id="PF00271">
    <property type="entry name" value="Helicase_C"/>
    <property type="match status" value="1"/>
</dbReference>
<dbReference type="GO" id="GO:0006397">
    <property type="term" value="P:mRNA processing"/>
    <property type="evidence" value="ECO:0007669"/>
    <property type="project" value="UniProtKB-KW"/>
</dbReference>
<dbReference type="GO" id="GO:0008380">
    <property type="term" value="P:RNA splicing"/>
    <property type="evidence" value="ECO:0007669"/>
    <property type="project" value="UniProtKB-KW"/>
</dbReference>
<keyword evidence="9" id="KW-1185">Reference proteome</keyword>
<evidence type="ECO:0000313" key="9">
    <source>
        <dbReference type="Proteomes" id="UP001187734"/>
    </source>
</evidence>
<dbReference type="PANTHER" id="PTHR18934:SF109">
    <property type="entry name" value="ATP-DEPENDENT RNA HELICASE DHX15 HOMOLOG"/>
    <property type="match status" value="1"/>
</dbReference>
<dbReference type="InterPro" id="IPR001650">
    <property type="entry name" value="Helicase_C-like"/>
</dbReference>
<evidence type="ECO:0000256" key="5">
    <source>
        <dbReference type="ARBA" id="ARBA00023187"/>
    </source>
</evidence>
<evidence type="ECO:0000256" key="3">
    <source>
        <dbReference type="ARBA" id="ARBA00022801"/>
    </source>
</evidence>
<evidence type="ECO:0000259" key="7">
    <source>
        <dbReference type="PROSITE" id="PS51194"/>
    </source>
</evidence>
<dbReference type="Gene3D" id="3.40.50.300">
    <property type="entry name" value="P-loop containing nucleotide triphosphate hydrolases"/>
    <property type="match status" value="1"/>
</dbReference>
<gene>
    <name evidence="8" type="ORF">FTOL_01991</name>
</gene>
<protein>
    <recommendedName>
        <fullName evidence="1">RNA helicase</fullName>
        <ecNumber evidence="1">3.6.4.13</ecNumber>
    </recommendedName>
</protein>
<keyword evidence="4" id="KW-0347">Helicase</keyword>
<evidence type="ECO:0000256" key="6">
    <source>
        <dbReference type="ARBA" id="ARBA00047984"/>
    </source>
</evidence>
<reference evidence="8" key="1">
    <citation type="submission" date="2018-03" db="EMBL/GenBank/DDBJ databases">
        <authorList>
            <person name="Guldener U."/>
        </authorList>
    </citation>
    <scope>NUCLEOTIDE SEQUENCE</scope>
</reference>
<comment type="caution">
    <text evidence="8">The sequence shown here is derived from an EMBL/GenBank/DDBJ whole genome shotgun (WGS) entry which is preliminary data.</text>
</comment>
<organism evidence="8 9">
    <name type="scientific">Fusarium torulosum</name>
    <dbReference type="NCBI Taxonomy" id="33205"/>
    <lineage>
        <taxon>Eukaryota</taxon>
        <taxon>Fungi</taxon>
        <taxon>Dikarya</taxon>
        <taxon>Ascomycota</taxon>
        <taxon>Pezizomycotina</taxon>
        <taxon>Sordariomycetes</taxon>
        <taxon>Hypocreomycetidae</taxon>
        <taxon>Hypocreales</taxon>
        <taxon>Nectriaceae</taxon>
        <taxon>Fusarium</taxon>
    </lineage>
</organism>
<keyword evidence="4" id="KW-0067">ATP-binding</keyword>
<keyword evidence="3" id="KW-0378">Hydrolase</keyword>
<dbReference type="GO" id="GO:0003723">
    <property type="term" value="F:RNA binding"/>
    <property type="evidence" value="ECO:0007669"/>
    <property type="project" value="TreeGrafter"/>
</dbReference>
<keyword evidence="2" id="KW-0507">mRNA processing</keyword>
<dbReference type="Proteomes" id="UP001187734">
    <property type="component" value="Unassembled WGS sequence"/>
</dbReference>
<comment type="catalytic activity">
    <reaction evidence="6">
        <text>ATP + H2O = ADP + phosphate + H(+)</text>
        <dbReference type="Rhea" id="RHEA:13065"/>
        <dbReference type="ChEBI" id="CHEBI:15377"/>
        <dbReference type="ChEBI" id="CHEBI:15378"/>
        <dbReference type="ChEBI" id="CHEBI:30616"/>
        <dbReference type="ChEBI" id="CHEBI:43474"/>
        <dbReference type="ChEBI" id="CHEBI:456216"/>
        <dbReference type="EC" id="3.6.4.13"/>
    </reaction>
</comment>
<name>A0AAE8M1N4_9HYPO</name>
<keyword evidence="4" id="KW-0547">Nucleotide-binding</keyword>
<keyword evidence="5" id="KW-0508">mRNA splicing</keyword>
<dbReference type="InterPro" id="IPR027417">
    <property type="entry name" value="P-loop_NTPase"/>
</dbReference>
<sequence length="122" mass="13271">MSKPKGNILVFMTSVQEIEKICIKLRRLLPVLKVLPMYSSLPKYAQDMATGGSTTQMCIVSTNVAEASLTIPGVVYVVDCGLQKQAGYNYRVEMTTLLTAPISQASALQRAGRAGRTEPEEC</sequence>
<dbReference type="SUPFAM" id="SSF52540">
    <property type="entry name" value="P-loop containing nucleoside triphosphate hydrolases"/>
    <property type="match status" value="1"/>
</dbReference>
<dbReference type="GO" id="GO:0016787">
    <property type="term" value="F:hydrolase activity"/>
    <property type="evidence" value="ECO:0007669"/>
    <property type="project" value="UniProtKB-KW"/>
</dbReference>